<evidence type="ECO:0000313" key="3">
    <source>
        <dbReference type="Proteomes" id="UP000279968"/>
    </source>
</evidence>
<dbReference type="Proteomes" id="UP000279968">
    <property type="component" value="Unassembled WGS sequence"/>
</dbReference>
<organism evidence="2 3">
    <name type="scientific">Micromonospora costi</name>
    <dbReference type="NCBI Taxonomy" id="1530042"/>
    <lineage>
        <taxon>Bacteria</taxon>
        <taxon>Bacillati</taxon>
        <taxon>Actinomycetota</taxon>
        <taxon>Actinomycetes</taxon>
        <taxon>Micromonosporales</taxon>
        <taxon>Micromonosporaceae</taxon>
        <taxon>Micromonospora</taxon>
    </lineage>
</organism>
<protein>
    <submittedName>
        <fullName evidence="2">Uncharacterized protein</fullName>
    </submittedName>
</protein>
<keyword evidence="1" id="KW-0472">Membrane</keyword>
<dbReference type="AlphaFoldDB" id="A0A3B0A6J7"/>
<proteinExistence type="predicted"/>
<evidence type="ECO:0000313" key="2">
    <source>
        <dbReference type="EMBL" id="RKN55981.1"/>
    </source>
</evidence>
<accession>A0A3B0A6J7</accession>
<dbReference type="RefSeq" id="WP_120780164.1">
    <property type="nucleotide sequence ID" value="NZ_JBHLUP010000002.1"/>
</dbReference>
<sequence>MASADTTPPGHLSATEVRALVHKGLRAKARARRRKTLALALWVVNILFAVVTAFAIVRWCLR</sequence>
<name>A0A3B0A6J7_9ACTN</name>
<keyword evidence="3" id="KW-1185">Reference proteome</keyword>
<reference evidence="2 3" key="1">
    <citation type="journal article" date="2015" name="Int. J. Syst. Evol. Microbiol.">
        <title>Micromonospora costi sp. nov., isolated from a leaf of Costus speciosus.</title>
        <authorList>
            <person name="Thawai C."/>
        </authorList>
    </citation>
    <scope>NUCLEOTIDE SEQUENCE [LARGE SCALE GENOMIC DNA]</scope>
    <source>
        <strain evidence="2 3">CS1-12</strain>
    </source>
</reference>
<comment type="caution">
    <text evidence="2">The sequence shown here is derived from an EMBL/GenBank/DDBJ whole genome shotgun (WGS) entry which is preliminary data.</text>
</comment>
<keyword evidence="1" id="KW-0812">Transmembrane</keyword>
<evidence type="ECO:0000256" key="1">
    <source>
        <dbReference type="SAM" id="Phobius"/>
    </source>
</evidence>
<gene>
    <name evidence="2" type="ORF">D7193_15465</name>
</gene>
<feature type="transmembrane region" description="Helical" evidence="1">
    <location>
        <begin position="36"/>
        <end position="57"/>
    </location>
</feature>
<dbReference type="EMBL" id="RBAN01000002">
    <property type="protein sequence ID" value="RKN55981.1"/>
    <property type="molecule type" value="Genomic_DNA"/>
</dbReference>
<keyword evidence="1" id="KW-1133">Transmembrane helix</keyword>